<proteinExistence type="predicted"/>
<dbReference type="PANTHER" id="PTHR24637">
    <property type="entry name" value="COLLAGEN"/>
    <property type="match status" value="1"/>
</dbReference>
<accession>A0AAD5QUP1</accession>
<feature type="compositionally biased region" description="Acidic residues" evidence="2">
    <location>
        <begin position="342"/>
        <end position="357"/>
    </location>
</feature>
<feature type="region of interest" description="Disordered" evidence="2">
    <location>
        <begin position="259"/>
        <end position="283"/>
    </location>
</feature>
<feature type="region of interest" description="Disordered" evidence="2">
    <location>
        <begin position="311"/>
        <end position="366"/>
    </location>
</feature>
<dbReference type="AlphaFoldDB" id="A0AAD5QUP1"/>
<feature type="compositionally biased region" description="Acidic residues" evidence="2">
    <location>
        <begin position="318"/>
        <end position="332"/>
    </location>
</feature>
<evidence type="ECO:0000256" key="1">
    <source>
        <dbReference type="ARBA" id="ARBA00022737"/>
    </source>
</evidence>
<dbReference type="Proteomes" id="UP001196413">
    <property type="component" value="Unassembled WGS sequence"/>
</dbReference>
<feature type="compositionally biased region" description="Polar residues" evidence="2">
    <location>
        <begin position="767"/>
        <end position="787"/>
    </location>
</feature>
<evidence type="ECO:0000256" key="2">
    <source>
        <dbReference type="SAM" id="MobiDB-lite"/>
    </source>
</evidence>
<feature type="compositionally biased region" description="Basic and acidic residues" evidence="2">
    <location>
        <begin position="44"/>
        <end position="58"/>
    </location>
</feature>
<sequence>MKRQPLYKAKKVDSRTKTDNSQKKFGLCSMKKTCGRGPPGPPGRKGEDGVPGEAGKKGMDSVDMTAQRNFASCSMCPPGPEGLQGPDGQPGVFGPMGPHGIPGSHGQNGNVGLPGDIGLPGKRGRNGRPGPVGHNGLNGALLHSEPGLKGTRGQPGRRGERGQNGPDNSEIGEIGPNGPVGEQGYLGTIGQKGERGPSGPPGLQGSLYCHCTALLDRNGSYYTKLSHQRQPLQQLEDKHRIIYQNDVLRGLPHIRPIEGDPISFRGKNKAESQKPFVKDSAAGETKVPSIFKQEKGYISKSDLIVEDQVAASSPNEYGETEDNVEQENNVVEEEGREKNGEDEFSASEEDANSDIDSDMSTGTAPPEFEETALTTTVSDNLSATAMAIPEEITIPAAFYKSFSTKAMIRGKTRAAFGETPARSESDTDEKDVHSYETIVLLPLRSYEMIRKQKLLSLLNNDGRLKRYPTPPQNPPRISLYTYDAKDIGKRDKNKQDSKAMMKEVRTNEIVMGSLGKPEILRKGPVQYENVKNSTKGAEAKLSAKLGTGADQSNNTSDLTTIHEQAHQLGSFVKRKNVYGARDGKNKQKLTHDTRFKKISQKAFRNELQGVHDARFVHTIVSKVDGKLNKLKMVPRRSFRKQFGREEKNWEQPHAVSSYQKLQINKIALPLNRQVVKNVYERAYAIENEMQSHAGRRQEKNGKENNEAIVEEGYGLQKKHMDSLGELIERNDIDDFTEKAVLSSQDIVQQRNDDRLVDRNPHIPSPIDTKNTDQLSGDNSEVIFNTPK</sequence>
<protein>
    <recommendedName>
        <fullName evidence="5">Collagen</fullName>
    </recommendedName>
</protein>
<evidence type="ECO:0000313" key="3">
    <source>
        <dbReference type="EMBL" id="KAJ1359996.1"/>
    </source>
</evidence>
<dbReference type="PANTHER" id="PTHR24637:SF362">
    <property type="entry name" value="COL_CUTICLE_N DOMAIN-CONTAINING PROTEIN"/>
    <property type="match status" value="1"/>
</dbReference>
<feature type="region of interest" description="Disordered" evidence="2">
    <location>
        <begin position="1"/>
        <end position="58"/>
    </location>
</feature>
<comment type="caution">
    <text evidence="3">The sequence shown here is derived from an EMBL/GenBank/DDBJ whole genome shotgun (WGS) entry which is preliminary data.</text>
</comment>
<organism evidence="3 4">
    <name type="scientific">Parelaphostrongylus tenuis</name>
    <name type="common">Meningeal worm</name>
    <dbReference type="NCBI Taxonomy" id="148309"/>
    <lineage>
        <taxon>Eukaryota</taxon>
        <taxon>Metazoa</taxon>
        <taxon>Ecdysozoa</taxon>
        <taxon>Nematoda</taxon>
        <taxon>Chromadorea</taxon>
        <taxon>Rhabditida</taxon>
        <taxon>Rhabditina</taxon>
        <taxon>Rhabditomorpha</taxon>
        <taxon>Strongyloidea</taxon>
        <taxon>Metastrongylidae</taxon>
        <taxon>Parelaphostrongylus</taxon>
    </lineage>
</organism>
<feature type="region of interest" description="Disordered" evidence="2">
    <location>
        <begin position="102"/>
        <end position="201"/>
    </location>
</feature>
<gene>
    <name evidence="3" type="ORF">KIN20_018847</name>
</gene>
<name>A0AAD5QUP1_PARTN</name>
<feature type="compositionally biased region" description="Basic and acidic residues" evidence="2">
    <location>
        <begin position="750"/>
        <end position="760"/>
    </location>
</feature>
<feature type="region of interest" description="Disordered" evidence="2">
    <location>
        <begin position="750"/>
        <end position="787"/>
    </location>
</feature>
<keyword evidence="1" id="KW-0677">Repeat</keyword>
<keyword evidence="4" id="KW-1185">Reference proteome</keyword>
<feature type="compositionally biased region" description="Basic and acidic residues" evidence="2">
    <location>
        <begin position="10"/>
        <end position="22"/>
    </location>
</feature>
<dbReference type="EMBL" id="JAHQIW010003758">
    <property type="protein sequence ID" value="KAJ1359996.1"/>
    <property type="molecule type" value="Genomic_DNA"/>
</dbReference>
<reference evidence="3" key="1">
    <citation type="submission" date="2021-06" db="EMBL/GenBank/DDBJ databases">
        <title>Parelaphostrongylus tenuis whole genome reference sequence.</title>
        <authorList>
            <person name="Garwood T.J."/>
            <person name="Larsen P.A."/>
            <person name="Fountain-Jones N.M."/>
            <person name="Garbe J.R."/>
            <person name="Macchietto M.G."/>
            <person name="Kania S.A."/>
            <person name="Gerhold R.W."/>
            <person name="Richards J.E."/>
            <person name="Wolf T.M."/>
        </authorList>
    </citation>
    <scope>NUCLEOTIDE SEQUENCE</scope>
    <source>
        <strain evidence="3">MNPRO001-30</strain>
        <tissue evidence="3">Meninges</tissue>
    </source>
</reference>
<evidence type="ECO:0000313" key="4">
    <source>
        <dbReference type="Proteomes" id="UP001196413"/>
    </source>
</evidence>
<evidence type="ECO:0008006" key="5">
    <source>
        <dbReference type="Google" id="ProtNLM"/>
    </source>
</evidence>